<organism evidence="1 2">
    <name type="scientific">Rangifer tarandus platyrhynchus</name>
    <name type="common">Svalbard reindeer</name>
    <dbReference type="NCBI Taxonomy" id="3082113"/>
    <lineage>
        <taxon>Eukaryota</taxon>
        <taxon>Metazoa</taxon>
        <taxon>Chordata</taxon>
        <taxon>Craniata</taxon>
        <taxon>Vertebrata</taxon>
        <taxon>Euteleostomi</taxon>
        <taxon>Mammalia</taxon>
        <taxon>Eutheria</taxon>
        <taxon>Laurasiatheria</taxon>
        <taxon>Artiodactyla</taxon>
        <taxon>Ruminantia</taxon>
        <taxon>Pecora</taxon>
        <taxon>Cervidae</taxon>
        <taxon>Odocoileinae</taxon>
        <taxon>Rangifer</taxon>
    </lineage>
</organism>
<reference evidence="1" key="1">
    <citation type="submission" date="2023-05" db="EMBL/GenBank/DDBJ databases">
        <authorList>
            <consortium name="ELIXIR-Norway"/>
        </authorList>
    </citation>
    <scope>NUCLEOTIDE SEQUENCE</scope>
</reference>
<sequence>MSREGGSFAGFRGRWTMPRRDKTSPPRVTADSELPASPSRRLRREKAAAPETGTPVISGREIREPVCGPPASSAPRDICACLPKEGQSCPHPQRVRSPQ</sequence>
<name>A0ACB0FIZ4_RANTA</name>
<protein>
    <submittedName>
        <fullName evidence="1">Uncharacterized protein</fullName>
    </submittedName>
</protein>
<evidence type="ECO:0000313" key="2">
    <source>
        <dbReference type="Proteomes" id="UP001162501"/>
    </source>
</evidence>
<dbReference type="EMBL" id="OX596092">
    <property type="protein sequence ID" value="CAI9713048.1"/>
    <property type="molecule type" value="Genomic_DNA"/>
</dbReference>
<proteinExistence type="predicted"/>
<dbReference type="Proteomes" id="UP001162501">
    <property type="component" value="Chromosome 8"/>
</dbReference>
<accession>A0ACB0FIZ4</accession>
<gene>
    <name evidence="1" type="ORF">MRATA1EN3_LOCUS24261</name>
</gene>
<evidence type="ECO:0000313" key="1">
    <source>
        <dbReference type="EMBL" id="CAI9713048.1"/>
    </source>
</evidence>